<organism evidence="2 3">
    <name type="scientific">Diaphorina citri</name>
    <name type="common">Asian citrus psyllid</name>
    <dbReference type="NCBI Taxonomy" id="121845"/>
    <lineage>
        <taxon>Eukaryota</taxon>
        <taxon>Metazoa</taxon>
        <taxon>Ecdysozoa</taxon>
        <taxon>Arthropoda</taxon>
        <taxon>Hexapoda</taxon>
        <taxon>Insecta</taxon>
        <taxon>Pterygota</taxon>
        <taxon>Neoptera</taxon>
        <taxon>Paraneoptera</taxon>
        <taxon>Hemiptera</taxon>
        <taxon>Sternorrhyncha</taxon>
        <taxon>Psylloidea</taxon>
        <taxon>Psyllidae</taxon>
        <taxon>Diaphorininae</taxon>
        <taxon>Diaphorina</taxon>
    </lineage>
</organism>
<accession>A0A1S3D7I1</accession>
<dbReference type="GeneID" id="103513062"/>
<dbReference type="RefSeq" id="XP_008476094.1">
    <property type="nucleotide sequence ID" value="XM_008477872.1"/>
</dbReference>
<reference evidence="3" key="1">
    <citation type="submission" date="2025-08" db="UniProtKB">
        <authorList>
            <consortium name="RefSeq"/>
        </authorList>
    </citation>
    <scope>IDENTIFICATION</scope>
</reference>
<keyword evidence="2" id="KW-1185">Reference proteome</keyword>
<feature type="region of interest" description="Disordered" evidence="1">
    <location>
        <begin position="59"/>
        <end position="83"/>
    </location>
</feature>
<dbReference type="Proteomes" id="UP000079169">
    <property type="component" value="Unplaced"/>
</dbReference>
<sequence length="228" mass="26044">MCDARISSDLLGHSTNRIQSSIDRESMRRTLVDKAGTVINRKISDINVKRIAKDIVKDKEVSDEGKSSVNKDKEKVDEMKQSSKNLLEELRKKQGSKIEDKIKRLANKANKEVDRSERKITGLSKNVDLKAKLEENLKKHATKKGEEENLGKDLVNVICKDIITAKKESMERRLDRSKVDETPAGRATKKTGLENRGQNQATRQQSQQRSGWQPTKNHRSKQKRRLES</sequence>
<evidence type="ECO:0000313" key="3">
    <source>
        <dbReference type="RefSeq" id="XP_008476094.1"/>
    </source>
</evidence>
<feature type="compositionally biased region" description="Low complexity" evidence="1">
    <location>
        <begin position="196"/>
        <end position="209"/>
    </location>
</feature>
<feature type="region of interest" description="Disordered" evidence="1">
    <location>
        <begin position="166"/>
        <end position="228"/>
    </location>
</feature>
<evidence type="ECO:0000256" key="1">
    <source>
        <dbReference type="SAM" id="MobiDB-lite"/>
    </source>
</evidence>
<evidence type="ECO:0000313" key="2">
    <source>
        <dbReference type="Proteomes" id="UP000079169"/>
    </source>
</evidence>
<dbReference type="PaxDb" id="121845-A0A1S3D7I1"/>
<feature type="compositionally biased region" description="Basic and acidic residues" evidence="1">
    <location>
        <begin position="166"/>
        <end position="183"/>
    </location>
</feature>
<name>A0A1S3D7I1_DIACI</name>
<gene>
    <name evidence="3" type="primary">LOC103513062</name>
</gene>
<protein>
    <submittedName>
        <fullName evidence="3">Uncharacterized protein LOC103513062</fullName>
    </submittedName>
</protein>
<feature type="compositionally biased region" description="Basic residues" evidence="1">
    <location>
        <begin position="216"/>
        <end position="228"/>
    </location>
</feature>
<dbReference type="AlphaFoldDB" id="A0A1S3D7I1"/>
<dbReference type="KEGG" id="dci:103513062"/>
<proteinExistence type="predicted"/>